<dbReference type="InterPro" id="IPR007630">
    <property type="entry name" value="RNA_pol_sigma70_r4"/>
</dbReference>
<protein>
    <submittedName>
        <fullName evidence="8">RNA polymerase sigma factor for flagellar operon</fullName>
    </submittedName>
</protein>
<dbReference type="Gene3D" id="1.10.1740.10">
    <property type="match status" value="1"/>
</dbReference>
<dbReference type="OrthoDB" id="9799825at2"/>
<keyword evidence="8" id="KW-0969">Cilium</keyword>
<sequence>MAMPVAEPIWEYSEARAEEDVPPESASFRKHGTPIVAGEGPRRTLPPRARAAGSEGHEARRWARKQRAQRRFNEDFCPEALRGYLPLVYKMVQQLSRGLPANVERDDLLAAGVFGLLDSIRRNGGVEGDTFTGYARMRIRGAIVDELRAQDWLSRRARAALNASGTEGTSFVSLNEMTPGEESAHLAHGEDPSEALSAHHERRALTTAIEKLPERERRVVGMYYFEGAKLKEIGAELGVSEPRVSQLHTKALLRLRSMLRAA</sequence>
<evidence type="ECO:0000259" key="6">
    <source>
        <dbReference type="Pfam" id="PF04542"/>
    </source>
</evidence>
<dbReference type="InterPro" id="IPR013325">
    <property type="entry name" value="RNA_pol_sigma_r2"/>
</dbReference>
<dbReference type="NCBIfam" id="TIGR02937">
    <property type="entry name" value="sigma70-ECF"/>
    <property type="match status" value="1"/>
</dbReference>
<evidence type="ECO:0000256" key="3">
    <source>
        <dbReference type="ARBA" id="ARBA00023125"/>
    </source>
</evidence>
<keyword evidence="1" id="KW-0805">Transcription regulation</keyword>
<evidence type="ECO:0000256" key="2">
    <source>
        <dbReference type="ARBA" id="ARBA00023082"/>
    </source>
</evidence>
<evidence type="ECO:0000256" key="1">
    <source>
        <dbReference type="ARBA" id="ARBA00023015"/>
    </source>
</evidence>
<dbReference type="Gene3D" id="1.20.140.160">
    <property type="match status" value="1"/>
</dbReference>
<dbReference type="Pfam" id="PF04542">
    <property type="entry name" value="Sigma70_r2"/>
    <property type="match status" value="1"/>
</dbReference>
<dbReference type="GO" id="GO:0016987">
    <property type="term" value="F:sigma factor activity"/>
    <property type="evidence" value="ECO:0007669"/>
    <property type="project" value="UniProtKB-KW"/>
</dbReference>
<dbReference type="GO" id="GO:0003677">
    <property type="term" value="F:DNA binding"/>
    <property type="evidence" value="ECO:0007669"/>
    <property type="project" value="UniProtKB-KW"/>
</dbReference>
<dbReference type="STRING" id="1192034.CAP_3048"/>
<keyword evidence="8" id="KW-0282">Flagellum</keyword>
<dbReference type="Proteomes" id="UP000019678">
    <property type="component" value="Unassembled WGS sequence"/>
</dbReference>
<feature type="domain" description="RNA polymerase sigma-70 region 4" evidence="7">
    <location>
        <begin position="208"/>
        <end position="256"/>
    </location>
</feature>
<keyword evidence="4" id="KW-0804">Transcription</keyword>
<reference evidence="8 9" key="1">
    <citation type="submission" date="2013-05" db="EMBL/GenBank/DDBJ databases">
        <title>Genome assembly of Chondromyces apiculatus DSM 436.</title>
        <authorList>
            <person name="Sharma G."/>
            <person name="Khatri I."/>
            <person name="Kaur C."/>
            <person name="Mayilraj S."/>
            <person name="Subramanian S."/>
        </authorList>
    </citation>
    <scope>NUCLEOTIDE SEQUENCE [LARGE SCALE GENOMIC DNA]</scope>
    <source>
        <strain evidence="8 9">DSM 436</strain>
    </source>
</reference>
<dbReference type="SUPFAM" id="SSF88946">
    <property type="entry name" value="Sigma2 domain of RNA polymerase sigma factors"/>
    <property type="match status" value="1"/>
</dbReference>
<evidence type="ECO:0000256" key="5">
    <source>
        <dbReference type="SAM" id="MobiDB-lite"/>
    </source>
</evidence>
<keyword evidence="2" id="KW-0731">Sigma factor</keyword>
<dbReference type="InterPro" id="IPR000943">
    <property type="entry name" value="RNA_pol_sigma70"/>
</dbReference>
<dbReference type="PRINTS" id="PR00046">
    <property type="entry name" value="SIGMA70FCT"/>
</dbReference>
<dbReference type="EMBL" id="ASRX01000021">
    <property type="protein sequence ID" value="EYF05758.1"/>
    <property type="molecule type" value="Genomic_DNA"/>
</dbReference>
<organism evidence="8 9">
    <name type="scientific">Chondromyces apiculatus DSM 436</name>
    <dbReference type="NCBI Taxonomy" id="1192034"/>
    <lineage>
        <taxon>Bacteria</taxon>
        <taxon>Pseudomonadati</taxon>
        <taxon>Myxococcota</taxon>
        <taxon>Polyangia</taxon>
        <taxon>Polyangiales</taxon>
        <taxon>Polyangiaceae</taxon>
        <taxon>Chondromyces</taxon>
    </lineage>
</organism>
<dbReference type="InterPro" id="IPR007627">
    <property type="entry name" value="RNA_pol_sigma70_r2"/>
</dbReference>
<evidence type="ECO:0000256" key="4">
    <source>
        <dbReference type="ARBA" id="ARBA00023163"/>
    </source>
</evidence>
<comment type="caution">
    <text evidence="8">The sequence shown here is derived from an EMBL/GenBank/DDBJ whole genome shotgun (WGS) entry which is preliminary data.</text>
</comment>
<evidence type="ECO:0000259" key="7">
    <source>
        <dbReference type="Pfam" id="PF04545"/>
    </source>
</evidence>
<accession>A0A017T910</accession>
<keyword evidence="3" id="KW-0238">DNA-binding</keyword>
<dbReference type="PANTHER" id="PTHR30385">
    <property type="entry name" value="SIGMA FACTOR F FLAGELLAR"/>
    <property type="match status" value="1"/>
</dbReference>
<proteinExistence type="predicted"/>
<evidence type="ECO:0000313" key="8">
    <source>
        <dbReference type="EMBL" id="EYF05758.1"/>
    </source>
</evidence>
<dbReference type="CDD" id="cd06171">
    <property type="entry name" value="Sigma70_r4"/>
    <property type="match status" value="1"/>
</dbReference>
<feature type="region of interest" description="Disordered" evidence="5">
    <location>
        <begin position="20"/>
        <end position="61"/>
    </location>
</feature>
<dbReference type="InterPro" id="IPR014284">
    <property type="entry name" value="RNA_pol_sigma-70_dom"/>
</dbReference>
<keyword evidence="8" id="KW-0966">Cell projection</keyword>
<dbReference type="Pfam" id="PF04545">
    <property type="entry name" value="Sigma70_r4"/>
    <property type="match status" value="1"/>
</dbReference>
<keyword evidence="9" id="KW-1185">Reference proteome</keyword>
<dbReference type="PANTHER" id="PTHR30385:SF7">
    <property type="entry name" value="RNA POLYMERASE SIGMA FACTOR FLIA"/>
    <property type="match status" value="1"/>
</dbReference>
<gene>
    <name evidence="8" type="ORF">CAP_3048</name>
</gene>
<dbReference type="SUPFAM" id="SSF88659">
    <property type="entry name" value="Sigma3 and sigma4 domains of RNA polymerase sigma factors"/>
    <property type="match status" value="1"/>
</dbReference>
<dbReference type="GO" id="GO:0006352">
    <property type="term" value="P:DNA-templated transcription initiation"/>
    <property type="evidence" value="ECO:0007669"/>
    <property type="project" value="InterPro"/>
</dbReference>
<evidence type="ECO:0000313" key="9">
    <source>
        <dbReference type="Proteomes" id="UP000019678"/>
    </source>
</evidence>
<dbReference type="eggNOG" id="COG1191">
    <property type="taxonomic scope" value="Bacteria"/>
</dbReference>
<name>A0A017T910_9BACT</name>
<dbReference type="AlphaFoldDB" id="A0A017T910"/>
<dbReference type="InterPro" id="IPR013324">
    <property type="entry name" value="RNA_pol_sigma_r3/r4-like"/>
</dbReference>
<feature type="domain" description="RNA polymerase sigma-70 region 2" evidence="6">
    <location>
        <begin position="82"/>
        <end position="152"/>
    </location>
</feature>